<proteinExistence type="inferred from homology"/>
<dbReference type="GO" id="GO:0002098">
    <property type="term" value="P:tRNA wobble uridine modification"/>
    <property type="evidence" value="ECO:0007669"/>
    <property type="project" value="TreeGrafter"/>
</dbReference>
<dbReference type="EC" id="3.6.-.-" evidence="10"/>
<accession>A0A917H4G9</accession>
<keyword evidence="9 10" id="KW-0342">GTP-binding</keyword>
<protein>
    <recommendedName>
        <fullName evidence="10">tRNA modification GTPase MnmE</fullName>
        <ecNumber evidence="10">3.6.-.-</ecNumber>
    </recommendedName>
</protein>
<dbReference type="CDD" id="cd04164">
    <property type="entry name" value="trmE"/>
    <property type="match status" value="1"/>
</dbReference>
<evidence type="ECO:0000256" key="5">
    <source>
        <dbReference type="ARBA" id="ARBA00022741"/>
    </source>
</evidence>
<dbReference type="HAMAP" id="MF_00379">
    <property type="entry name" value="GTPase_MnmE"/>
    <property type="match status" value="1"/>
</dbReference>
<keyword evidence="4 10" id="KW-0479">Metal-binding</keyword>
<comment type="function">
    <text evidence="10">Exhibits a very high intrinsic GTPase hydrolysis rate. Involved in the addition of a carboxymethylaminomethyl (cmnm) group at the wobble position (U34) of certain tRNAs, forming tRNA-cmnm(5)s(2)U34.</text>
</comment>
<comment type="subcellular location">
    <subcellularLocation>
        <location evidence="10">Cytoplasm</location>
    </subcellularLocation>
</comment>
<keyword evidence="14" id="KW-1185">Reference proteome</keyword>
<dbReference type="Pfam" id="PF01926">
    <property type="entry name" value="MMR_HSR1"/>
    <property type="match status" value="1"/>
</dbReference>
<evidence type="ECO:0000256" key="10">
    <source>
        <dbReference type="HAMAP-Rule" id="MF_00379"/>
    </source>
</evidence>
<dbReference type="FunFam" id="3.40.50.300:FF:001376">
    <property type="entry name" value="tRNA modification GTPase MnmE"/>
    <property type="match status" value="1"/>
</dbReference>
<keyword evidence="5 10" id="KW-0547">Nucleotide-binding</keyword>
<evidence type="ECO:0000313" key="14">
    <source>
        <dbReference type="Proteomes" id="UP000647241"/>
    </source>
</evidence>
<dbReference type="NCBIfam" id="TIGR00231">
    <property type="entry name" value="small_GTP"/>
    <property type="match status" value="1"/>
</dbReference>
<gene>
    <name evidence="10 13" type="primary">mnmE</name>
    <name evidence="10" type="synonym">trmE</name>
    <name evidence="13" type="ORF">GCM10011585_06510</name>
</gene>
<dbReference type="PROSITE" id="PS51709">
    <property type="entry name" value="G_TRME"/>
    <property type="match status" value="1"/>
</dbReference>
<dbReference type="InterPro" id="IPR005225">
    <property type="entry name" value="Small_GTP-bd"/>
</dbReference>
<dbReference type="EMBL" id="BMGT01000001">
    <property type="protein sequence ID" value="GGG67306.1"/>
    <property type="molecule type" value="Genomic_DNA"/>
</dbReference>
<feature type="binding site" evidence="10">
    <location>
        <position position="461"/>
    </location>
    <ligand>
        <name>(6S)-5-formyl-5,6,7,8-tetrahydrofolate</name>
        <dbReference type="ChEBI" id="CHEBI:57457"/>
    </ligand>
</feature>
<feature type="binding site" evidence="10">
    <location>
        <position position="243"/>
    </location>
    <ligand>
        <name>Mg(2+)</name>
        <dbReference type="ChEBI" id="CHEBI:18420"/>
    </ligand>
</feature>
<feature type="binding site" evidence="10">
    <location>
        <position position="25"/>
    </location>
    <ligand>
        <name>(6S)-5-formyl-5,6,7,8-tetrahydrofolate</name>
        <dbReference type="ChEBI" id="CHEBI:57457"/>
    </ligand>
</feature>
<evidence type="ECO:0000256" key="3">
    <source>
        <dbReference type="ARBA" id="ARBA00022694"/>
    </source>
</evidence>
<dbReference type="InterPro" id="IPR006073">
    <property type="entry name" value="GTP-bd"/>
</dbReference>
<keyword evidence="3 10" id="KW-0819">tRNA processing</keyword>
<dbReference type="InterPro" id="IPR031168">
    <property type="entry name" value="G_TrmE"/>
</dbReference>
<evidence type="ECO:0000256" key="4">
    <source>
        <dbReference type="ARBA" id="ARBA00022723"/>
    </source>
</evidence>
<evidence type="ECO:0000256" key="11">
    <source>
        <dbReference type="RuleBase" id="RU003313"/>
    </source>
</evidence>
<dbReference type="AlphaFoldDB" id="A0A917H4G9"/>
<dbReference type="GO" id="GO:0030488">
    <property type="term" value="P:tRNA methylation"/>
    <property type="evidence" value="ECO:0007669"/>
    <property type="project" value="TreeGrafter"/>
</dbReference>
<name>A0A917H4G9_9BACT</name>
<evidence type="ECO:0000259" key="12">
    <source>
        <dbReference type="PROSITE" id="PS51709"/>
    </source>
</evidence>
<dbReference type="InterPro" id="IPR027368">
    <property type="entry name" value="MnmE_dom2"/>
</dbReference>
<feature type="binding site" evidence="10">
    <location>
        <position position="94"/>
    </location>
    <ligand>
        <name>(6S)-5-formyl-5,6,7,8-tetrahydrofolate</name>
        <dbReference type="ChEBI" id="CHEBI:57457"/>
    </ligand>
</feature>
<dbReference type="Pfam" id="PF10396">
    <property type="entry name" value="TrmE_N"/>
    <property type="match status" value="1"/>
</dbReference>
<comment type="subunit">
    <text evidence="10">Homodimer. Heterotetramer of two MnmE and two MnmG subunits.</text>
</comment>
<dbReference type="Proteomes" id="UP000647241">
    <property type="component" value="Unassembled WGS sequence"/>
</dbReference>
<comment type="cofactor">
    <cofactor evidence="10">
        <name>K(+)</name>
        <dbReference type="ChEBI" id="CHEBI:29103"/>
    </cofactor>
    <text evidence="10">Binds 1 potassium ion per subunit.</text>
</comment>
<dbReference type="SUPFAM" id="SSF52540">
    <property type="entry name" value="P-loop containing nucleoside triphosphate hydrolases"/>
    <property type="match status" value="1"/>
</dbReference>
<dbReference type="PANTHER" id="PTHR42714">
    <property type="entry name" value="TRNA MODIFICATION GTPASE GTPBP3"/>
    <property type="match status" value="1"/>
</dbReference>
<reference evidence="13" key="2">
    <citation type="submission" date="2020-09" db="EMBL/GenBank/DDBJ databases">
        <authorList>
            <person name="Sun Q."/>
            <person name="Zhou Y."/>
        </authorList>
    </citation>
    <scope>NUCLEOTIDE SEQUENCE</scope>
    <source>
        <strain evidence="13">CGMCC 1.12997</strain>
    </source>
</reference>
<evidence type="ECO:0000256" key="9">
    <source>
        <dbReference type="ARBA" id="ARBA00023134"/>
    </source>
</evidence>
<comment type="similarity">
    <text evidence="1 10 11">Belongs to the TRAFAC class TrmE-Era-EngA-EngB-Septin-like GTPase superfamily. TrmE GTPase family.</text>
</comment>
<dbReference type="Gene3D" id="3.40.50.300">
    <property type="entry name" value="P-loop containing nucleotide triphosphate hydrolases"/>
    <property type="match status" value="1"/>
</dbReference>
<keyword evidence="6 10" id="KW-0378">Hydrolase</keyword>
<feature type="binding site" evidence="10">
    <location>
        <position position="133"/>
    </location>
    <ligand>
        <name>(6S)-5-formyl-5,6,7,8-tetrahydrofolate</name>
        <dbReference type="ChEBI" id="CHEBI:57457"/>
    </ligand>
</feature>
<dbReference type="GO" id="GO:0046872">
    <property type="term" value="F:metal ion binding"/>
    <property type="evidence" value="ECO:0007669"/>
    <property type="project" value="UniProtKB-KW"/>
</dbReference>
<evidence type="ECO:0000256" key="2">
    <source>
        <dbReference type="ARBA" id="ARBA00022490"/>
    </source>
</evidence>
<dbReference type="CDD" id="cd14858">
    <property type="entry name" value="TrmE_N"/>
    <property type="match status" value="1"/>
</dbReference>
<dbReference type="Pfam" id="PF12631">
    <property type="entry name" value="MnmE_helical"/>
    <property type="match status" value="1"/>
</dbReference>
<keyword evidence="8 10" id="KW-0630">Potassium</keyword>
<reference evidence="13" key="1">
    <citation type="journal article" date="2014" name="Int. J. Syst. Evol. Microbiol.">
        <title>Complete genome sequence of Corynebacterium casei LMG S-19264T (=DSM 44701T), isolated from a smear-ripened cheese.</title>
        <authorList>
            <consortium name="US DOE Joint Genome Institute (JGI-PGF)"/>
            <person name="Walter F."/>
            <person name="Albersmeier A."/>
            <person name="Kalinowski J."/>
            <person name="Ruckert C."/>
        </authorList>
    </citation>
    <scope>NUCLEOTIDE SEQUENCE</scope>
    <source>
        <strain evidence="13">CGMCC 1.12997</strain>
    </source>
</reference>
<keyword evidence="2 10" id="KW-0963">Cytoplasm</keyword>
<organism evidence="13 14">
    <name type="scientific">Edaphobacter dinghuensis</name>
    <dbReference type="NCBI Taxonomy" id="1560005"/>
    <lineage>
        <taxon>Bacteria</taxon>
        <taxon>Pseudomonadati</taxon>
        <taxon>Acidobacteriota</taxon>
        <taxon>Terriglobia</taxon>
        <taxon>Terriglobales</taxon>
        <taxon>Acidobacteriaceae</taxon>
        <taxon>Edaphobacter</taxon>
    </lineage>
</organism>
<feature type="domain" description="TrmE-type G" evidence="12">
    <location>
        <begin position="229"/>
        <end position="383"/>
    </location>
</feature>
<dbReference type="InterPro" id="IPR025867">
    <property type="entry name" value="MnmE_helical"/>
</dbReference>
<keyword evidence="7 10" id="KW-0460">Magnesium</keyword>
<comment type="caution">
    <text evidence="10">Lacks conserved residue(s) required for the propagation of feature annotation.</text>
</comment>
<feature type="binding site" evidence="10">
    <location>
        <begin position="258"/>
        <end position="264"/>
    </location>
    <ligand>
        <name>GTP</name>
        <dbReference type="ChEBI" id="CHEBI:37565"/>
    </ligand>
</feature>
<evidence type="ECO:0000256" key="8">
    <source>
        <dbReference type="ARBA" id="ARBA00022958"/>
    </source>
</evidence>
<evidence type="ECO:0000256" key="7">
    <source>
        <dbReference type="ARBA" id="ARBA00022842"/>
    </source>
</evidence>
<sequence>MSEFVNDTIVAISTPPGRGGIGVVRLSGALARAIAEPLLRLRHPLAAGQARFAEILDIEKKDKTRSEEAREVLDEAVVTYFAGPHSYTSEDVVEIAAHGSPVLLDYLVRACIAGGARLAEPGEFTQRAFLAGRLDLTQAEAVHDLIESTTLHQARVAAQQLGGALSRRVAPVKEQLVHLIATLEAGIDFAEDDIDLLPNEAMAAQMEEIAASLEALEKTFGYGRIVRDGFTLAIVGRPNAGKSSLFNRLIERDRAIVTAMPGTTRDLVTERVSLDGIPLELVDTAGLREATDEAETIGIGKSREAMAEADMVLLVLDGTEALHAEDVAAMAAHETRPLLIACNKCDLAPEVSLPNERHRVIKTSALTGEGIAELRSAIVALMTSGAPGGETALLTNIRQQQAVSASLAAVKQARAAVDNAVPHEMILLDLYEALEALDGLTGATTTDDILHLIFSTFCIGK</sequence>
<evidence type="ECO:0000256" key="1">
    <source>
        <dbReference type="ARBA" id="ARBA00011043"/>
    </source>
</evidence>
<dbReference type="GO" id="GO:0005525">
    <property type="term" value="F:GTP binding"/>
    <property type="evidence" value="ECO:0007669"/>
    <property type="project" value="UniProtKB-UniRule"/>
</dbReference>
<evidence type="ECO:0000256" key="6">
    <source>
        <dbReference type="ARBA" id="ARBA00022801"/>
    </source>
</evidence>
<comment type="caution">
    <text evidence="13">The sequence shown here is derived from an EMBL/GenBank/DDBJ whole genome shotgun (WGS) entry which is preliminary data.</text>
</comment>
<dbReference type="InterPro" id="IPR027266">
    <property type="entry name" value="TrmE/GcvT-like"/>
</dbReference>
<feature type="binding site" evidence="10">
    <location>
        <begin position="239"/>
        <end position="244"/>
    </location>
    <ligand>
        <name>GTP</name>
        <dbReference type="ChEBI" id="CHEBI:37565"/>
    </ligand>
</feature>
<dbReference type="Gene3D" id="1.20.120.430">
    <property type="entry name" value="tRNA modification GTPase MnmE domain 2"/>
    <property type="match status" value="1"/>
</dbReference>
<dbReference type="InterPro" id="IPR027417">
    <property type="entry name" value="P-loop_NTPase"/>
</dbReference>
<feature type="binding site" evidence="10">
    <location>
        <position position="264"/>
    </location>
    <ligand>
        <name>Mg(2+)</name>
        <dbReference type="ChEBI" id="CHEBI:18420"/>
    </ligand>
</feature>
<feature type="binding site" evidence="10">
    <location>
        <begin position="283"/>
        <end position="286"/>
    </location>
    <ligand>
        <name>GTP</name>
        <dbReference type="ChEBI" id="CHEBI:37565"/>
    </ligand>
</feature>
<dbReference type="NCBIfam" id="TIGR00450">
    <property type="entry name" value="mnmE_trmE_thdF"/>
    <property type="match status" value="1"/>
</dbReference>
<dbReference type="RefSeq" id="WP_188552686.1">
    <property type="nucleotide sequence ID" value="NZ_BMGT01000001.1"/>
</dbReference>
<dbReference type="PRINTS" id="PR00326">
    <property type="entry name" value="GTP1OBG"/>
</dbReference>
<dbReference type="GO" id="GO:0003924">
    <property type="term" value="F:GTPase activity"/>
    <property type="evidence" value="ECO:0007669"/>
    <property type="project" value="UniProtKB-UniRule"/>
</dbReference>
<evidence type="ECO:0000313" key="13">
    <source>
        <dbReference type="EMBL" id="GGG67306.1"/>
    </source>
</evidence>
<dbReference type="PANTHER" id="PTHR42714:SF2">
    <property type="entry name" value="TRNA MODIFICATION GTPASE GTPBP3, MITOCHONDRIAL"/>
    <property type="match status" value="1"/>
</dbReference>
<dbReference type="InterPro" id="IPR004520">
    <property type="entry name" value="GTPase_MnmE"/>
</dbReference>
<dbReference type="InterPro" id="IPR018948">
    <property type="entry name" value="GTP-bd_TrmE_N"/>
</dbReference>
<dbReference type="Gene3D" id="3.30.1360.120">
    <property type="entry name" value="Probable tRNA modification gtpase trme, domain 1"/>
    <property type="match status" value="1"/>
</dbReference>
<dbReference type="NCBIfam" id="NF003661">
    <property type="entry name" value="PRK05291.1-3"/>
    <property type="match status" value="1"/>
</dbReference>
<dbReference type="GO" id="GO:0005829">
    <property type="term" value="C:cytosol"/>
    <property type="evidence" value="ECO:0007669"/>
    <property type="project" value="TreeGrafter"/>
</dbReference>